<dbReference type="Pfam" id="PF00069">
    <property type="entry name" value="Pkinase"/>
    <property type="match status" value="1"/>
</dbReference>
<keyword evidence="3 10" id="KW-0808">Transferase</keyword>
<feature type="domain" description="Protein kinase" evidence="9">
    <location>
        <begin position="91"/>
        <end position="353"/>
    </location>
</feature>
<organism evidence="10 11">
    <name type="scientific">Adhaeretor mobilis</name>
    <dbReference type="NCBI Taxonomy" id="1930276"/>
    <lineage>
        <taxon>Bacteria</taxon>
        <taxon>Pseudomonadati</taxon>
        <taxon>Planctomycetota</taxon>
        <taxon>Planctomycetia</taxon>
        <taxon>Pirellulales</taxon>
        <taxon>Lacipirellulaceae</taxon>
        <taxon>Adhaeretor</taxon>
    </lineage>
</organism>
<evidence type="ECO:0000256" key="7">
    <source>
        <dbReference type="PROSITE-ProRule" id="PRU10141"/>
    </source>
</evidence>
<name>A0A517MQK9_9BACT</name>
<dbReference type="PROSITE" id="PS50011">
    <property type="entry name" value="PROTEIN_KINASE_DOM"/>
    <property type="match status" value="1"/>
</dbReference>
<evidence type="ECO:0000256" key="4">
    <source>
        <dbReference type="ARBA" id="ARBA00022741"/>
    </source>
</evidence>
<keyword evidence="8" id="KW-0812">Transmembrane</keyword>
<dbReference type="InterPro" id="IPR008271">
    <property type="entry name" value="Ser/Thr_kinase_AS"/>
</dbReference>
<dbReference type="EC" id="2.7.11.1" evidence="1"/>
<dbReference type="EMBL" id="CP036263">
    <property type="protein sequence ID" value="QDS97154.1"/>
    <property type="molecule type" value="Genomic_DNA"/>
</dbReference>
<dbReference type="PROSITE" id="PS00107">
    <property type="entry name" value="PROTEIN_KINASE_ATP"/>
    <property type="match status" value="1"/>
</dbReference>
<dbReference type="Proteomes" id="UP000319852">
    <property type="component" value="Chromosome"/>
</dbReference>
<sequence length="556" mass="60742">MQSTNERDERLAKILQEVTDASPQKRPQLDELVAQHPDLADPLRELWGAIMVVDAVAQHSDRQLPNTITMPTSGDGAHAGASHPPRRLGDFELLEEIGRGGMGIVYRAHQVSLDREVAVKVMLGGSAASNEDQARFRAEAEAAAHLDHPQIVPIYETGIETGWRYFGMKLIEGDTLANRISSGPLPQREAANLIRQVATATHYAHSRGVVHRDLKPANILLDREEQPSITDFGLAKQETADSTLTTTGAILGTPSYMAPEQAGGGRGNIGPACDIFSLGAILYASLTGRPPFQGSTPVDTVLMVLEQDPLPPRLLNKTVDRDLEMIVLRCLQKPPELRYATAEELAADLSAYLAGEPITARSGRITHVVARLFGETHHATVLENWGLLWMWHAAVLLVLCVVTNWFHLQREVWPSMQTAWPYVVLWGGGLAVWAPIFWAVRRRAGPVTAVERQIAHAWGGSIVAVMLLFVVESLLDLPVLTLSPILGLISGMVFVVKAGILAGSFYVYAAALFLCAIIMAFLQHAGWPYGPTLFGLVAAAAFLVPGWKYFRQSRQN</sequence>
<keyword evidence="11" id="KW-1185">Reference proteome</keyword>
<dbReference type="RefSeq" id="WP_145057308.1">
    <property type="nucleotide sequence ID" value="NZ_CP036263.1"/>
</dbReference>
<feature type="binding site" evidence="7">
    <location>
        <position position="120"/>
    </location>
    <ligand>
        <name>ATP</name>
        <dbReference type="ChEBI" id="CHEBI:30616"/>
    </ligand>
</feature>
<dbReference type="KEGG" id="amob:HG15A2_04140"/>
<feature type="transmembrane region" description="Helical" evidence="8">
    <location>
        <begin position="387"/>
        <end position="407"/>
    </location>
</feature>
<evidence type="ECO:0000256" key="5">
    <source>
        <dbReference type="ARBA" id="ARBA00022777"/>
    </source>
</evidence>
<keyword evidence="2" id="KW-0723">Serine/threonine-protein kinase</keyword>
<dbReference type="FunFam" id="1.10.510.10:FF:000021">
    <property type="entry name" value="Serine/threonine protein kinase"/>
    <property type="match status" value="1"/>
</dbReference>
<proteinExistence type="predicted"/>
<dbReference type="PANTHER" id="PTHR43289:SF6">
    <property type="entry name" value="SERINE_THREONINE-PROTEIN KINASE NEKL-3"/>
    <property type="match status" value="1"/>
</dbReference>
<dbReference type="SMART" id="SM00220">
    <property type="entry name" value="S_TKc"/>
    <property type="match status" value="1"/>
</dbReference>
<feature type="transmembrane region" description="Helical" evidence="8">
    <location>
        <begin position="419"/>
        <end position="441"/>
    </location>
</feature>
<evidence type="ECO:0000313" key="10">
    <source>
        <dbReference type="EMBL" id="QDS97154.1"/>
    </source>
</evidence>
<dbReference type="SUPFAM" id="SSF56112">
    <property type="entry name" value="Protein kinase-like (PK-like)"/>
    <property type="match status" value="1"/>
</dbReference>
<feature type="transmembrane region" description="Helical" evidence="8">
    <location>
        <begin position="477"/>
        <end position="496"/>
    </location>
</feature>
<dbReference type="PROSITE" id="PS00108">
    <property type="entry name" value="PROTEIN_KINASE_ST"/>
    <property type="match status" value="1"/>
</dbReference>
<keyword evidence="6 7" id="KW-0067">ATP-binding</keyword>
<protein>
    <recommendedName>
        <fullName evidence="1">non-specific serine/threonine protein kinase</fullName>
        <ecNumber evidence="1">2.7.11.1</ecNumber>
    </recommendedName>
</protein>
<keyword evidence="4 7" id="KW-0547">Nucleotide-binding</keyword>
<dbReference type="CDD" id="cd14014">
    <property type="entry name" value="STKc_PknB_like"/>
    <property type="match status" value="1"/>
</dbReference>
<reference evidence="10 11" key="1">
    <citation type="submission" date="2019-02" db="EMBL/GenBank/DDBJ databases">
        <title>Deep-cultivation of Planctomycetes and their phenomic and genomic characterization uncovers novel biology.</title>
        <authorList>
            <person name="Wiegand S."/>
            <person name="Jogler M."/>
            <person name="Boedeker C."/>
            <person name="Pinto D."/>
            <person name="Vollmers J."/>
            <person name="Rivas-Marin E."/>
            <person name="Kohn T."/>
            <person name="Peeters S.H."/>
            <person name="Heuer A."/>
            <person name="Rast P."/>
            <person name="Oberbeckmann S."/>
            <person name="Bunk B."/>
            <person name="Jeske O."/>
            <person name="Meyerdierks A."/>
            <person name="Storesund J.E."/>
            <person name="Kallscheuer N."/>
            <person name="Luecker S."/>
            <person name="Lage O.M."/>
            <person name="Pohl T."/>
            <person name="Merkel B.J."/>
            <person name="Hornburger P."/>
            <person name="Mueller R.-W."/>
            <person name="Bruemmer F."/>
            <person name="Labrenz M."/>
            <person name="Spormann A.M."/>
            <person name="Op den Camp H."/>
            <person name="Overmann J."/>
            <person name="Amann R."/>
            <person name="Jetten M.S.M."/>
            <person name="Mascher T."/>
            <person name="Medema M.H."/>
            <person name="Devos D.P."/>
            <person name="Kaster A.-K."/>
            <person name="Ovreas L."/>
            <person name="Rohde M."/>
            <person name="Galperin M.Y."/>
            <person name="Jogler C."/>
        </authorList>
    </citation>
    <scope>NUCLEOTIDE SEQUENCE [LARGE SCALE GENOMIC DNA]</scope>
    <source>
        <strain evidence="10 11">HG15A2</strain>
    </source>
</reference>
<keyword evidence="8" id="KW-1133">Transmembrane helix</keyword>
<dbReference type="PANTHER" id="PTHR43289">
    <property type="entry name" value="MITOGEN-ACTIVATED PROTEIN KINASE KINASE KINASE 20-RELATED"/>
    <property type="match status" value="1"/>
</dbReference>
<feature type="transmembrane region" description="Helical" evidence="8">
    <location>
        <begin position="453"/>
        <end position="471"/>
    </location>
</feature>
<feature type="transmembrane region" description="Helical" evidence="8">
    <location>
        <begin position="505"/>
        <end position="523"/>
    </location>
</feature>
<dbReference type="Gene3D" id="1.10.510.10">
    <property type="entry name" value="Transferase(Phosphotransferase) domain 1"/>
    <property type="match status" value="1"/>
</dbReference>
<accession>A0A517MQK9</accession>
<evidence type="ECO:0000256" key="8">
    <source>
        <dbReference type="SAM" id="Phobius"/>
    </source>
</evidence>
<evidence type="ECO:0000256" key="3">
    <source>
        <dbReference type="ARBA" id="ARBA00022679"/>
    </source>
</evidence>
<dbReference type="OrthoDB" id="6111975at2"/>
<dbReference type="InterPro" id="IPR017441">
    <property type="entry name" value="Protein_kinase_ATP_BS"/>
</dbReference>
<keyword evidence="5 10" id="KW-0418">Kinase</keyword>
<dbReference type="GO" id="GO:0005524">
    <property type="term" value="F:ATP binding"/>
    <property type="evidence" value="ECO:0007669"/>
    <property type="project" value="UniProtKB-UniRule"/>
</dbReference>
<evidence type="ECO:0000256" key="1">
    <source>
        <dbReference type="ARBA" id="ARBA00012513"/>
    </source>
</evidence>
<evidence type="ECO:0000256" key="6">
    <source>
        <dbReference type="ARBA" id="ARBA00022840"/>
    </source>
</evidence>
<feature type="transmembrane region" description="Helical" evidence="8">
    <location>
        <begin position="529"/>
        <end position="550"/>
    </location>
</feature>
<evidence type="ECO:0000256" key="2">
    <source>
        <dbReference type="ARBA" id="ARBA00022527"/>
    </source>
</evidence>
<gene>
    <name evidence="10" type="primary">prkC_3</name>
    <name evidence="10" type="ORF">HG15A2_04140</name>
</gene>
<dbReference type="GO" id="GO:0004674">
    <property type="term" value="F:protein serine/threonine kinase activity"/>
    <property type="evidence" value="ECO:0007669"/>
    <property type="project" value="UniProtKB-KW"/>
</dbReference>
<dbReference type="AlphaFoldDB" id="A0A517MQK9"/>
<evidence type="ECO:0000313" key="11">
    <source>
        <dbReference type="Proteomes" id="UP000319852"/>
    </source>
</evidence>
<dbReference type="InterPro" id="IPR011009">
    <property type="entry name" value="Kinase-like_dom_sf"/>
</dbReference>
<evidence type="ECO:0000259" key="9">
    <source>
        <dbReference type="PROSITE" id="PS50011"/>
    </source>
</evidence>
<dbReference type="InterPro" id="IPR000719">
    <property type="entry name" value="Prot_kinase_dom"/>
</dbReference>
<dbReference type="Gene3D" id="3.30.200.20">
    <property type="entry name" value="Phosphorylase Kinase, domain 1"/>
    <property type="match status" value="1"/>
</dbReference>
<keyword evidence="8" id="KW-0472">Membrane</keyword>